<dbReference type="Gene3D" id="3.40.50.300">
    <property type="entry name" value="P-loop containing nucleotide triphosphate hydrolases"/>
    <property type="match status" value="1"/>
</dbReference>
<comment type="caution">
    <text evidence="2">The sequence shown here is derived from an EMBL/GenBank/DDBJ whole genome shotgun (WGS) entry which is preliminary data.</text>
</comment>
<dbReference type="EMBL" id="LWBP01000134">
    <property type="protein sequence ID" value="OQP61570.1"/>
    <property type="molecule type" value="Genomic_DNA"/>
</dbReference>
<sequence length="539" mass="62079">MRIRKLHLKNFKRFTDLTIDNIPDEAKLVLLIGSNGSGKSSIFDAFGYAVNVSRGRDNDAQYYFKNLVPSEISIFIADGGKIEILGGVNRSNNLSIQKAIRKFIGRSSNRIVPRISQNAYPEKLIDDSDRPATFIDADTRFDNDLFGYMQRIDNALREPVFAGKSADTLKIFQEQIQPFNDSLIKIFGGDATTTIQIAEFQNATPSAPGKLIFKKGNSKINYDLLSHGEKQVVILLLNFIVRRQFYSDAIIFIDEMDCHLNTALQSTLLKEIVDNWIPDNAQLWTASHALGFIDYARQSDNAVILDFDLLNFDIPQVVKPQPKDSLEVLNIAIPKEVLKKIFKDYKLVVVENQNDEYFTLALGEKGYLFLPAKNNREVFLTIKGDKDKIGLRDRDYLKPEEVEAITKKYPNLKILKFYTFENYLYHPDNVEELKLANFSKADYLAEIINQKNERLLDIVEELATSRQTYVEFKEDGIKDDKNVKPITAAIKSDDFDVFYVYFNMKRYYNKTYLQQFNIQPKDLVKTNWFKKQIEDILNS</sequence>
<feature type="domain" description="Rad50/SbcC-type AAA" evidence="1">
    <location>
        <begin position="5"/>
        <end position="74"/>
    </location>
</feature>
<organism evidence="2 3">
    <name type="scientific">Niastella populi</name>
    <dbReference type="NCBI Taxonomy" id="550983"/>
    <lineage>
        <taxon>Bacteria</taxon>
        <taxon>Pseudomonadati</taxon>
        <taxon>Bacteroidota</taxon>
        <taxon>Chitinophagia</taxon>
        <taxon>Chitinophagales</taxon>
        <taxon>Chitinophagaceae</taxon>
        <taxon>Niastella</taxon>
    </lineage>
</organism>
<dbReference type="PANTHER" id="PTHR43581">
    <property type="entry name" value="ATP/GTP PHOSPHATASE"/>
    <property type="match status" value="1"/>
</dbReference>
<reference evidence="3" key="1">
    <citation type="submission" date="2016-04" db="EMBL/GenBank/DDBJ databases">
        <authorList>
            <person name="Chen L."/>
            <person name="Zhuang W."/>
            <person name="Wang G."/>
        </authorList>
    </citation>
    <scope>NUCLEOTIDE SEQUENCE [LARGE SCALE GENOMIC DNA]</scope>
    <source>
        <strain evidence="3">208</strain>
    </source>
</reference>
<dbReference type="InterPro" id="IPR027417">
    <property type="entry name" value="P-loop_NTPase"/>
</dbReference>
<dbReference type="OrthoDB" id="9805802at2"/>
<evidence type="ECO:0000313" key="3">
    <source>
        <dbReference type="Proteomes" id="UP000192276"/>
    </source>
</evidence>
<evidence type="ECO:0000259" key="1">
    <source>
        <dbReference type="Pfam" id="PF13476"/>
    </source>
</evidence>
<protein>
    <submittedName>
        <fullName evidence="2">Chromosome segregation protein SMC</fullName>
    </submittedName>
</protein>
<accession>A0A1V9FTB3</accession>
<dbReference type="GO" id="GO:0016887">
    <property type="term" value="F:ATP hydrolysis activity"/>
    <property type="evidence" value="ECO:0007669"/>
    <property type="project" value="InterPro"/>
</dbReference>
<dbReference type="STRING" id="550983.A4R26_18555"/>
<dbReference type="SUPFAM" id="SSF52540">
    <property type="entry name" value="P-loop containing nucleoside triphosphate hydrolases"/>
    <property type="match status" value="1"/>
</dbReference>
<dbReference type="GO" id="GO:0006302">
    <property type="term" value="P:double-strand break repair"/>
    <property type="evidence" value="ECO:0007669"/>
    <property type="project" value="InterPro"/>
</dbReference>
<dbReference type="AlphaFoldDB" id="A0A1V9FTB3"/>
<dbReference type="PANTHER" id="PTHR43581:SF4">
    <property type="entry name" value="ATP_GTP PHOSPHATASE"/>
    <property type="match status" value="1"/>
</dbReference>
<name>A0A1V9FTB3_9BACT</name>
<dbReference type="RefSeq" id="WP_081164072.1">
    <property type="nucleotide sequence ID" value="NZ_LWBP01000134.1"/>
</dbReference>
<proteinExistence type="predicted"/>
<evidence type="ECO:0000313" key="2">
    <source>
        <dbReference type="EMBL" id="OQP61570.1"/>
    </source>
</evidence>
<dbReference type="InterPro" id="IPR038729">
    <property type="entry name" value="Rad50/SbcC_AAA"/>
</dbReference>
<keyword evidence="3" id="KW-1185">Reference proteome</keyword>
<dbReference type="Pfam" id="PF13476">
    <property type="entry name" value="AAA_23"/>
    <property type="match status" value="1"/>
</dbReference>
<dbReference type="InterPro" id="IPR051396">
    <property type="entry name" value="Bact_Antivir_Def_Nuclease"/>
</dbReference>
<dbReference type="Proteomes" id="UP000192276">
    <property type="component" value="Unassembled WGS sequence"/>
</dbReference>
<gene>
    <name evidence="2" type="ORF">A4R26_18555</name>
</gene>